<evidence type="ECO:0000256" key="1">
    <source>
        <dbReference type="ARBA" id="ARBA00009796"/>
    </source>
</evidence>
<keyword evidence="7" id="KW-0676">Redox-active center</keyword>
<sequence length="268" mass="30069">MRHVVPANCLSTSIMAVLQCLALLIFALPNVIFSQETCRQYAGGSVFPEDTGKTSGHSLSWIKAVISKPAPYWEGTAVVKGEIKQLRLTDYLGKYVVFFFYPLDLYVSLCSSTFVCPTEIIAFNDRLEEFIALDTEVIACSVDSHFTHLAWTKTPRQEGGLGSLNIPLLSDMTHQISKEYGVYLDDLGHTLRGLFIIDRKGILRQITMNDLPVGRSVDETLRLVQAFQYTDTHGEVCPVNWQPGGDTIIPNPEEKLKYFAKKTRKEDL</sequence>
<evidence type="ECO:0000256" key="9">
    <source>
        <dbReference type="SAM" id="SignalP"/>
    </source>
</evidence>
<dbReference type="Pfam" id="PF10417">
    <property type="entry name" value="1-cysPrx_C"/>
    <property type="match status" value="1"/>
</dbReference>
<keyword evidence="12" id="KW-1185">Reference proteome</keyword>
<dbReference type="PANTHER" id="PTHR10681:SF171">
    <property type="entry name" value="PEROXIREDOXIN 4"/>
    <property type="match status" value="1"/>
</dbReference>
<evidence type="ECO:0000256" key="2">
    <source>
        <dbReference type="ARBA" id="ARBA00013017"/>
    </source>
</evidence>
<dbReference type="Pfam" id="PF00578">
    <property type="entry name" value="AhpC-TSA"/>
    <property type="match status" value="1"/>
</dbReference>
<dbReference type="Proteomes" id="UP000677054">
    <property type="component" value="Unassembled WGS sequence"/>
</dbReference>
<name>A0A7R8X2W8_9CRUS</name>
<evidence type="ECO:0000313" key="11">
    <source>
        <dbReference type="EMBL" id="CAD7242712.1"/>
    </source>
</evidence>
<dbReference type="InterPro" id="IPR019479">
    <property type="entry name" value="Peroxiredoxin_C"/>
</dbReference>
<evidence type="ECO:0000256" key="6">
    <source>
        <dbReference type="ARBA" id="ARBA00023157"/>
    </source>
</evidence>
<evidence type="ECO:0000256" key="5">
    <source>
        <dbReference type="ARBA" id="ARBA00023002"/>
    </source>
</evidence>
<dbReference type="InterPro" id="IPR036249">
    <property type="entry name" value="Thioredoxin-like_sf"/>
</dbReference>
<keyword evidence="6" id="KW-1015">Disulfide bond</keyword>
<accession>A0A7R8X2W8</accession>
<evidence type="ECO:0000256" key="3">
    <source>
        <dbReference type="ARBA" id="ARBA00022559"/>
    </source>
</evidence>
<dbReference type="GO" id="GO:0008379">
    <property type="term" value="F:thioredoxin peroxidase activity"/>
    <property type="evidence" value="ECO:0007669"/>
    <property type="project" value="TreeGrafter"/>
</dbReference>
<dbReference type="InterPro" id="IPR013766">
    <property type="entry name" value="Thioredoxin_domain"/>
</dbReference>
<dbReference type="GO" id="GO:0006979">
    <property type="term" value="P:response to oxidative stress"/>
    <property type="evidence" value="ECO:0007669"/>
    <property type="project" value="TreeGrafter"/>
</dbReference>
<dbReference type="InterPro" id="IPR000866">
    <property type="entry name" value="AhpC/TSA"/>
</dbReference>
<dbReference type="Gene3D" id="3.40.30.10">
    <property type="entry name" value="Glutaredoxin"/>
    <property type="match status" value="1"/>
</dbReference>
<dbReference type="GO" id="GO:0042744">
    <property type="term" value="P:hydrogen peroxide catabolic process"/>
    <property type="evidence" value="ECO:0007669"/>
    <property type="project" value="TreeGrafter"/>
</dbReference>
<proteinExistence type="inferred from homology"/>
<dbReference type="EC" id="1.11.1.24" evidence="2"/>
<dbReference type="CDD" id="cd03015">
    <property type="entry name" value="PRX_Typ2cys"/>
    <property type="match status" value="1"/>
</dbReference>
<feature type="chain" id="PRO_5036208943" description="thioredoxin-dependent peroxiredoxin" evidence="9">
    <location>
        <begin position="35"/>
        <end position="268"/>
    </location>
</feature>
<dbReference type="GO" id="GO:0005829">
    <property type="term" value="C:cytosol"/>
    <property type="evidence" value="ECO:0007669"/>
    <property type="project" value="TreeGrafter"/>
</dbReference>
<reference evidence="11" key="1">
    <citation type="submission" date="2020-11" db="EMBL/GenBank/DDBJ databases">
        <authorList>
            <person name="Tran Van P."/>
        </authorList>
    </citation>
    <scope>NUCLEOTIDE SEQUENCE</scope>
</reference>
<evidence type="ECO:0000256" key="7">
    <source>
        <dbReference type="ARBA" id="ARBA00023284"/>
    </source>
</evidence>
<dbReference type="EMBL" id="CAJPEV010000307">
    <property type="protein sequence ID" value="CAG0883758.1"/>
    <property type="molecule type" value="Genomic_DNA"/>
</dbReference>
<dbReference type="EMBL" id="LR899824">
    <property type="protein sequence ID" value="CAD7242712.1"/>
    <property type="molecule type" value="Genomic_DNA"/>
</dbReference>
<protein>
    <recommendedName>
        <fullName evidence="2">thioredoxin-dependent peroxiredoxin</fullName>
        <ecNumber evidence="2">1.11.1.24</ecNumber>
    </recommendedName>
</protein>
<comment type="similarity">
    <text evidence="1">Belongs to the peroxiredoxin family. AhpC/Prx1 subfamily.</text>
</comment>
<dbReference type="OrthoDB" id="185659at2759"/>
<evidence type="ECO:0000259" key="10">
    <source>
        <dbReference type="PROSITE" id="PS51352"/>
    </source>
</evidence>
<keyword evidence="4" id="KW-0049">Antioxidant</keyword>
<dbReference type="GO" id="GO:0033554">
    <property type="term" value="P:cellular response to stress"/>
    <property type="evidence" value="ECO:0007669"/>
    <property type="project" value="TreeGrafter"/>
</dbReference>
<dbReference type="InterPro" id="IPR050217">
    <property type="entry name" value="Peroxiredoxin"/>
</dbReference>
<dbReference type="SUPFAM" id="SSF52833">
    <property type="entry name" value="Thioredoxin-like"/>
    <property type="match status" value="1"/>
</dbReference>
<feature type="domain" description="Thioredoxin" evidence="10">
    <location>
        <begin position="64"/>
        <end position="229"/>
    </location>
</feature>
<keyword evidence="3" id="KW-0575">Peroxidase</keyword>
<gene>
    <name evidence="11" type="ORF">DSTB1V02_LOCUS2664</name>
</gene>
<feature type="signal peptide" evidence="9">
    <location>
        <begin position="1"/>
        <end position="34"/>
    </location>
</feature>
<comment type="catalytic activity">
    <reaction evidence="8">
        <text>a hydroperoxide + [thioredoxin]-dithiol = an alcohol + [thioredoxin]-disulfide + H2O</text>
        <dbReference type="Rhea" id="RHEA:62620"/>
        <dbReference type="Rhea" id="RHEA-COMP:10698"/>
        <dbReference type="Rhea" id="RHEA-COMP:10700"/>
        <dbReference type="ChEBI" id="CHEBI:15377"/>
        <dbReference type="ChEBI" id="CHEBI:29950"/>
        <dbReference type="ChEBI" id="CHEBI:30879"/>
        <dbReference type="ChEBI" id="CHEBI:35924"/>
        <dbReference type="ChEBI" id="CHEBI:50058"/>
        <dbReference type="EC" id="1.11.1.24"/>
    </reaction>
</comment>
<dbReference type="AlphaFoldDB" id="A0A7R8X2W8"/>
<keyword evidence="9" id="KW-0732">Signal</keyword>
<dbReference type="GO" id="GO:0045454">
    <property type="term" value="P:cell redox homeostasis"/>
    <property type="evidence" value="ECO:0007669"/>
    <property type="project" value="TreeGrafter"/>
</dbReference>
<dbReference type="PROSITE" id="PS51352">
    <property type="entry name" value="THIOREDOXIN_2"/>
    <property type="match status" value="1"/>
</dbReference>
<evidence type="ECO:0000313" key="12">
    <source>
        <dbReference type="Proteomes" id="UP000677054"/>
    </source>
</evidence>
<dbReference type="GO" id="GO:0005783">
    <property type="term" value="C:endoplasmic reticulum"/>
    <property type="evidence" value="ECO:0007669"/>
    <property type="project" value="TreeGrafter"/>
</dbReference>
<organism evidence="11">
    <name type="scientific">Darwinula stevensoni</name>
    <dbReference type="NCBI Taxonomy" id="69355"/>
    <lineage>
        <taxon>Eukaryota</taxon>
        <taxon>Metazoa</taxon>
        <taxon>Ecdysozoa</taxon>
        <taxon>Arthropoda</taxon>
        <taxon>Crustacea</taxon>
        <taxon>Oligostraca</taxon>
        <taxon>Ostracoda</taxon>
        <taxon>Podocopa</taxon>
        <taxon>Podocopida</taxon>
        <taxon>Darwinulocopina</taxon>
        <taxon>Darwinuloidea</taxon>
        <taxon>Darwinulidae</taxon>
        <taxon>Darwinula</taxon>
    </lineage>
</organism>
<dbReference type="PANTHER" id="PTHR10681">
    <property type="entry name" value="THIOREDOXIN PEROXIDASE"/>
    <property type="match status" value="1"/>
</dbReference>
<evidence type="ECO:0000256" key="4">
    <source>
        <dbReference type="ARBA" id="ARBA00022862"/>
    </source>
</evidence>
<keyword evidence="5" id="KW-0560">Oxidoreductase</keyword>
<dbReference type="FunFam" id="3.40.30.10:FF:000003">
    <property type="entry name" value="Peroxiredoxin 1"/>
    <property type="match status" value="1"/>
</dbReference>
<evidence type="ECO:0000256" key="8">
    <source>
        <dbReference type="ARBA" id="ARBA00049091"/>
    </source>
</evidence>